<keyword evidence="2" id="KW-1185">Reference proteome</keyword>
<dbReference type="Proteomes" id="UP000276133">
    <property type="component" value="Unassembled WGS sequence"/>
</dbReference>
<dbReference type="EMBL" id="REGN01009609">
    <property type="protein sequence ID" value="RNA00806.1"/>
    <property type="molecule type" value="Genomic_DNA"/>
</dbReference>
<evidence type="ECO:0000313" key="1">
    <source>
        <dbReference type="EMBL" id="RNA00806.1"/>
    </source>
</evidence>
<proteinExistence type="predicted"/>
<dbReference type="AlphaFoldDB" id="A0A3M7PNV0"/>
<reference evidence="1 2" key="1">
    <citation type="journal article" date="2018" name="Sci. Rep.">
        <title>Genomic signatures of local adaptation to the degree of environmental predictability in rotifers.</title>
        <authorList>
            <person name="Franch-Gras L."/>
            <person name="Hahn C."/>
            <person name="Garcia-Roger E.M."/>
            <person name="Carmona M.J."/>
            <person name="Serra M."/>
            <person name="Gomez A."/>
        </authorList>
    </citation>
    <scope>NUCLEOTIDE SEQUENCE [LARGE SCALE GENOMIC DNA]</scope>
    <source>
        <strain evidence="1">HYR1</strain>
    </source>
</reference>
<organism evidence="1 2">
    <name type="scientific">Brachionus plicatilis</name>
    <name type="common">Marine rotifer</name>
    <name type="synonym">Brachionus muelleri</name>
    <dbReference type="NCBI Taxonomy" id="10195"/>
    <lineage>
        <taxon>Eukaryota</taxon>
        <taxon>Metazoa</taxon>
        <taxon>Spiralia</taxon>
        <taxon>Gnathifera</taxon>
        <taxon>Rotifera</taxon>
        <taxon>Eurotatoria</taxon>
        <taxon>Monogononta</taxon>
        <taxon>Pseudotrocha</taxon>
        <taxon>Ploima</taxon>
        <taxon>Brachionidae</taxon>
        <taxon>Brachionus</taxon>
    </lineage>
</organism>
<name>A0A3M7PNV0_BRAPC</name>
<accession>A0A3M7PNV0</accession>
<evidence type="ECO:0000313" key="2">
    <source>
        <dbReference type="Proteomes" id="UP000276133"/>
    </source>
</evidence>
<sequence length="74" mass="8856">MEWLKSMMITDTLALIIFIKSIKFMLMVKLTKQLRLWGPMVQILLTTIKVISIKLANHLNWLRLNDKFSFYKEI</sequence>
<protein>
    <submittedName>
        <fullName evidence="1">Uncharacterized protein</fullName>
    </submittedName>
</protein>
<comment type="caution">
    <text evidence="1">The sequence shown here is derived from an EMBL/GenBank/DDBJ whole genome shotgun (WGS) entry which is preliminary data.</text>
</comment>
<gene>
    <name evidence="1" type="ORF">BpHYR1_038595</name>
</gene>